<reference evidence="3" key="1">
    <citation type="submission" date="2003-08" db="EMBL/GenBank/DDBJ databases">
        <authorList>
            <person name="Birren B."/>
            <person name="Nusbaum C."/>
            <person name="Abebe A."/>
            <person name="Abouelleil A."/>
            <person name="Adekoya E."/>
            <person name="Ait-zahra M."/>
            <person name="Allen N."/>
            <person name="Allen T."/>
            <person name="An P."/>
            <person name="Anderson M."/>
            <person name="Anderson S."/>
            <person name="Arachchi H."/>
            <person name="Armbruster J."/>
            <person name="Bachantsang P."/>
            <person name="Baldwin J."/>
            <person name="Barry A."/>
            <person name="Bayul T."/>
            <person name="Blitshsteyn B."/>
            <person name="Bloom T."/>
            <person name="Blye J."/>
            <person name="Boguslavskiy L."/>
            <person name="Borowsky M."/>
            <person name="Boukhgalter B."/>
            <person name="Brunache A."/>
            <person name="Butler J."/>
            <person name="Calixte N."/>
            <person name="Calvo S."/>
            <person name="Camarata J."/>
            <person name="Campo K."/>
            <person name="Chang J."/>
            <person name="Cheshatsang Y."/>
            <person name="Citroen M."/>
            <person name="Collymore A."/>
            <person name="Considine T."/>
            <person name="Cook A."/>
            <person name="Cooke P."/>
            <person name="Corum B."/>
            <person name="Cuomo C."/>
            <person name="David R."/>
            <person name="Dawoe T."/>
            <person name="Degray S."/>
            <person name="Dodge S."/>
            <person name="Dooley K."/>
            <person name="Dorje P."/>
            <person name="Dorjee K."/>
            <person name="Dorris L."/>
            <person name="Duffey N."/>
            <person name="Dupes A."/>
            <person name="Elkins T."/>
            <person name="Engels R."/>
            <person name="Erickson J."/>
            <person name="Farina A."/>
            <person name="Faro S."/>
            <person name="Ferreira P."/>
            <person name="Fischer H."/>
            <person name="Fitzgerald M."/>
            <person name="Foley K."/>
            <person name="Gage D."/>
            <person name="Galagan J."/>
            <person name="Gearin G."/>
            <person name="Gnerre S."/>
            <person name="Gnirke A."/>
            <person name="Goyette A."/>
            <person name="Graham J."/>
            <person name="Grandbois E."/>
            <person name="Gyaltsen K."/>
            <person name="Hafez N."/>
            <person name="Hagopian D."/>
            <person name="Hagos B."/>
            <person name="Hall J."/>
            <person name="Hatcher B."/>
            <person name="Heller A."/>
            <person name="Higgins H."/>
            <person name="Honan T."/>
            <person name="Horn A."/>
            <person name="Houde N."/>
            <person name="Hughes L."/>
            <person name="Hulme W."/>
            <person name="Husby E."/>
            <person name="Iliev I."/>
            <person name="Jaffe D."/>
            <person name="Jones C."/>
            <person name="Kamal M."/>
            <person name="Kamat A."/>
            <person name="Kamvysselis M."/>
            <person name="Karlsson E."/>
            <person name="Kells C."/>
            <person name="Kieu A."/>
            <person name="Kisner P."/>
            <person name="Kodira C."/>
            <person name="Kulbokas E."/>
            <person name="Labutti K."/>
            <person name="Lama D."/>
            <person name="Landers T."/>
            <person name="Leger J."/>
            <person name="Levine S."/>
            <person name="Lewis D."/>
            <person name="Lewis T."/>
            <person name="Lindblad-toh K."/>
            <person name="Liu X."/>
            <person name="Lokyitsang T."/>
            <person name="Lokyitsang Y."/>
            <person name="Lucien O."/>
            <person name="Lui A."/>
            <person name="Ma L.J."/>
            <person name="Mabbitt R."/>
            <person name="Macdonald J."/>
            <person name="Maclean C."/>
            <person name="Major J."/>
            <person name="Manning J."/>
            <person name="Marabella R."/>
            <person name="Maru K."/>
            <person name="Matthews C."/>
            <person name="Mauceli E."/>
            <person name="Mccarthy M."/>
            <person name="Mcdonough S."/>
            <person name="Mcghee T."/>
            <person name="Meldrim J."/>
            <person name="Meneus L."/>
            <person name="Mesirov J."/>
            <person name="Mihalev A."/>
            <person name="Mihova T."/>
            <person name="Mikkelsen T."/>
            <person name="Mlenga V."/>
            <person name="Moru K."/>
            <person name="Mozes J."/>
            <person name="Mulrain L."/>
            <person name="Munson G."/>
            <person name="Naylor J."/>
            <person name="Newes C."/>
            <person name="Nguyen C."/>
            <person name="Nguyen N."/>
            <person name="Nguyen T."/>
            <person name="Nicol R."/>
            <person name="Nielsen C."/>
            <person name="Nizzari M."/>
            <person name="Norbu C."/>
            <person name="Norbu N."/>
            <person name="O'donnell P."/>
            <person name="Okoawo O."/>
            <person name="O'leary S."/>
            <person name="Omotosho B."/>
            <person name="O'neill K."/>
            <person name="Osman S."/>
            <person name="Parker S."/>
            <person name="Perrin D."/>
            <person name="Phunkhang P."/>
            <person name="Piqani B."/>
            <person name="Purcell S."/>
            <person name="Rachupka T."/>
            <person name="Ramasamy U."/>
            <person name="Rameau R."/>
            <person name="Ray V."/>
            <person name="Raymond C."/>
            <person name="Retta R."/>
            <person name="Richardson S."/>
            <person name="Rise C."/>
            <person name="Rodriguez J."/>
            <person name="Rogers J."/>
            <person name="Rogov P."/>
            <person name="Rutman M."/>
            <person name="Schupbach R."/>
            <person name="Seaman C."/>
            <person name="Settipalli S."/>
            <person name="Sharpe T."/>
            <person name="Sheridan J."/>
            <person name="Sherpa N."/>
            <person name="Shi J."/>
            <person name="Smirnov S."/>
            <person name="Smith C."/>
            <person name="Sougnez C."/>
            <person name="Spencer B."/>
            <person name="Stalker J."/>
            <person name="Stange-thomann N."/>
            <person name="Stavropoulos S."/>
            <person name="Stetson K."/>
            <person name="Stone C."/>
            <person name="Stone S."/>
            <person name="Stubbs M."/>
            <person name="Talamas J."/>
            <person name="Tchuinga P."/>
            <person name="Tenzing P."/>
            <person name="Tesfaye S."/>
            <person name="Theodore J."/>
            <person name="Thoulutsang Y."/>
            <person name="Topham K."/>
            <person name="Towey S."/>
            <person name="Tsamla T."/>
            <person name="Tsomo N."/>
            <person name="Vallee D."/>
            <person name="Vassiliev H."/>
            <person name="Venkataraman V."/>
            <person name="Vinson J."/>
            <person name="Vo A."/>
            <person name="Wade C."/>
            <person name="Wang S."/>
            <person name="Wangchuk T."/>
            <person name="Wangdi T."/>
            <person name="Whittaker C."/>
            <person name="Wilkinson J."/>
            <person name="Wu Y."/>
            <person name="Wyman D."/>
            <person name="Yadav S."/>
            <person name="Yang S."/>
            <person name="Yang X."/>
            <person name="Yeager S."/>
            <person name="Yee E."/>
            <person name="Young G."/>
            <person name="Zainoun J."/>
            <person name="Zembeck L."/>
            <person name="Zimmer A."/>
            <person name="Zody M."/>
            <person name="Lander E."/>
        </authorList>
    </citation>
    <scope>NUCLEOTIDE SEQUENCE [LARGE SCALE GENOMIC DNA]</scope>
</reference>
<feature type="region of interest" description="Disordered" evidence="1">
    <location>
        <begin position="69"/>
        <end position="93"/>
    </location>
</feature>
<dbReference type="HOGENOM" id="CLU_2404972_0_0_1"/>
<dbReference type="Proteomes" id="UP000007875">
    <property type="component" value="Unassembled WGS sequence"/>
</dbReference>
<sequence length="93" mass="10385">RAVNENNATKQAELKDLIKQHKVEISTVNEKLAQAEKEKKALCADAKISATLEKQLMAEVDRLQEQLKQVKRDQSAADKVVAKRTSDASLLNQ</sequence>
<evidence type="ECO:0000256" key="1">
    <source>
        <dbReference type="SAM" id="MobiDB-lite"/>
    </source>
</evidence>
<dbReference type="Ensembl" id="ENSCSAVT00000016364.1">
    <property type="protein sequence ID" value="ENSCSAVP00000016183.1"/>
    <property type="gene ID" value="ENSCSAVG00000009516.1"/>
</dbReference>
<proteinExistence type="predicted"/>
<accession>H2ZF17</accession>
<reference evidence="2" key="2">
    <citation type="submission" date="2025-08" db="UniProtKB">
        <authorList>
            <consortium name="Ensembl"/>
        </authorList>
    </citation>
    <scope>IDENTIFICATION</scope>
</reference>
<protein>
    <submittedName>
        <fullName evidence="2">Uncharacterized protein</fullName>
    </submittedName>
</protein>
<feature type="compositionally biased region" description="Basic and acidic residues" evidence="1">
    <location>
        <begin position="69"/>
        <end position="86"/>
    </location>
</feature>
<reference evidence="2" key="3">
    <citation type="submission" date="2025-09" db="UniProtKB">
        <authorList>
            <consortium name="Ensembl"/>
        </authorList>
    </citation>
    <scope>IDENTIFICATION</scope>
</reference>
<keyword evidence="3" id="KW-1185">Reference proteome</keyword>
<organism evidence="2 3">
    <name type="scientific">Ciona savignyi</name>
    <name type="common">Pacific transparent sea squirt</name>
    <dbReference type="NCBI Taxonomy" id="51511"/>
    <lineage>
        <taxon>Eukaryota</taxon>
        <taxon>Metazoa</taxon>
        <taxon>Chordata</taxon>
        <taxon>Tunicata</taxon>
        <taxon>Ascidiacea</taxon>
        <taxon>Phlebobranchia</taxon>
        <taxon>Cionidae</taxon>
        <taxon>Ciona</taxon>
    </lineage>
</organism>
<dbReference type="AlphaFoldDB" id="H2ZF17"/>
<name>H2ZF17_CIOSA</name>
<dbReference type="InParanoid" id="H2ZF17"/>
<evidence type="ECO:0000313" key="2">
    <source>
        <dbReference type="Ensembl" id="ENSCSAVP00000016183.1"/>
    </source>
</evidence>
<evidence type="ECO:0000313" key="3">
    <source>
        <dbReference type="Proteomes" id="UP000007875"/>
    </source>
</evidence>